<evidence type="ECO:0000256" key="5">
    <source>
        <dbReference type="SAM" id="Phobius"/>
    </source>
</evidence>
<keyword evidence="8" id="KW-1185">Reference proteome</keyword>
<feature type="domain" description="TM2" evidence="6">
    <location>
        <begin position="6"/>
        <end position="56"/>
    </location>
</feature>
<accession>A0ABV5WP62</accession>
<dbReference type="EMBL" id="JBHMAF010000197">
    <property type="protein sequence ID" value="MFB9762439.1"/>
    <property type="molecule type" value="Genomic_DNA"/>
</dbReference>
<evidence type="ECO:0000313" key="7">
    <source>
        <dbReference type="EMBL" id="MFB9762439.1"/>
    </source>
</evidence>
<evidence type="ECO:0000256" key="4">
    <source>
        <dbReference type="ARBA" id="ARBA00023136"/>
    </source>
</evidence>
<keyword evidence="2 5" id="KW-0812">Transmembrane</keyword>
<proteinExistence type="predicted"/>
<name>A0ABV5WP62_9BACI</name>
<evidence type="ECO:0000256" key="1">
    <source>
        <dbReference type="ARBA" id="ARBA00004141"/>
    </source>
</evidence>
<protein>
    <submittedName>
        <fullName evidence="7">NINE protein</fullName>
    </submittedName>
</protein>
<dbReference type="Pfam" id="PF05154">
    <property type="entry name" value="TM2"/>
    <property type="match status" value="1"/>
</dbReference>
<evidence type="ECO:0000313" key="8">
    <source>
        <dbReference type="Proteomes" id="UP001589609"/>
    </source>
</evidence>
<gene>
    <name evidence="7" type="ORF">ACFFMS_29875</name>
</gene>
<reference evidence="7 8" key="1">
    <citation type="submission" date="2024-09" db="EMBL/GenBank/DDBJ databases">
        <authorList>
            <person name="Sun Q."/>
            <person name="Mori K."/>
        </authorList>
    </citation>
    <scope>NUCLEOTIDE SEQUENCE [LARGE SCALE GENOMIC DNA]</scope>
    <source>
        <strain evidence="7 8">JCM 11201</strain>
    </source>
</reference>
<keyword evidence="4 5" id="KW-0472">Membrane</keyword>
<evidence type="ECO:0000256" key="3">
    <source>
        <dbReference type="ARBA" id="ARBA00022989"/>
    </source>
</evidence>
<evidence type="ECO:0000256" key="2">
    <source>
        <dbReference type="ARBA" id="ARBA00022692"/>
    </source>
</evidence>
<evidence type="ECO:0000259" key="6">
    <source>
        <dbReference type="Pfam" id="PF05154"/>
    </source>
</evidence>
<sequence>MSVSERKSFGLAIILWFFLGGIGVHRIYVKEKVSVILWYWLACMVTIGLLWLVDVFLIKRWIDEANRRYKASL</sequence>
<comment type="subcellular location">
    <subcellularLocation>
        <location evidence="1">Membrane</location>
        <topology evidence="1">Multi-pass membrane protein</topology>
    </subcellularLocation>
</comment>
<feature type="transmembrane region" description="Helical" evidence="5">
    <location>
        <begin position="35"/>
        <end position="58"/>
    </location>
</feature>
<keyword evidence="3 5" id="KW-1133">Transmembrane helix</keyword>
<organism evidence="7 8">
    <name type="scientific">Ectobacillus funiculus</name>
    <dbReference type="NCBI Taxonomy" id="137993"/>
    <lineage>
        <taxon>Bacteria</taxon>
        <taxon>Bacillati</taxon>
        <taxon>Bacillota</taxon>
        <taxon>Bacilli</taxon>
        <taxon>Bacillales</taxon>
        <taxon>Bacillaceae</taxon>
        <taxon>Ectobacillus</taxon>
    </lineage>
</organism>
<comment type="caution">
    <text evidence="7">The sequence shown here is derived from an EMBL/GenBank/DDBJ whole genome shotgun (WGS) entry which is preliminary data.</text>
</comment>
<feature type="transmembrane region" description="Helical" evidence="5">
    <location>
        <begin position="9"/>
        <end position="29"/>
    </location>
</feature>
<dbReference type="RefSeq" id="WP_379952352.1">
    <property type="nucleotide sequence ID" value="NZ_JBHMAF010000197.1"/>
</dbReference>
<dbReference type="Proteomes" id="UP001589609">
    <property type="component" value="Unassembled WGS sequence"/>
</dbReference>
<dbReference type="InterPro" id="IPR007829">
    <property type="entry name" value="TM2"/>
</dbReference>